<reference evidence="3" key="1">
    <citation type="submission" date="2024-06" db="EMBL/GenBank/DDBJ databases">
        <title>Mesorhizobium karijinii sp. nov., a symbiont of the iconic Swainsona formosa from arid Australia.</title>
        <authorList>
            <person name="Hill Y.J."/>
            <person name="Watkin E.L.J."/>
            <person name="O'Hara G.W."/>
            <person name="Terpolilli J."/>
            <person name="Tye M.L."/>
            <person name="Kohlmeier M.G."/>
        </authorList>
    </citation>
    <scope>NUCLEOTIDE SEQUENCE</scope>
    <source>
        <strain evidence="3">WSM2240</strain>
    </source>
</reference>
<feature type="transmembrane region" description="Helical" evidence="1">
    <location>
        <begin position="76"/>
        <end position="93"/>
    </location>
</feature>
<dbReference type="Gene3D" id="1.20.1260.10">
    <property type="match status" value="1"/>
</dbReference>
<keyword evidence="1" id="KW-0812">Transmembrane</keyword>
<dbReference type="InterPro" id="IPR005183">
    <property type="entry name" value="DUF305_CopM-like"/>
</dbReference>
<feature type="transmembrane region" description="Helical" evidence="1">
    <location>
        <begin position="12"/>
        <end position="34"/>
    </location>
</feature>
<dbReference type="PANTHER" id="PTHR36933">
    <property type="entry name" value="SLL0788 PROTEIN"/>
    <property type="match status" value="1"/>
</dbReference>
<organism evidence="3">
    <name type="scientific">Mesorhizobium sp. WSM2240</name>
    <dbReference type="NCBI Taxonomy" id="3228851"/>
    <lineage>
        <taxon>Bacteria</taxon>
        <taxon>Pseudomonadati</taxon>
        <taxon>Pseudomonadota</taxon>
        <taxon>Alphaproteobacteria</taxon>
        <taxon>Hyphomicrobiales</taxon>
        <taxon>Phyllobacteriaceae</taxon>
        <taxon>Mesorhizobium</taxon>
    </lineage>
</organism>
<evidence type="ECO:0000313" key="3">
    <source>
        <dbReference type="EMBL" id="XCG48984.1"/>
    </source>
</evidence>
<dbReference type="AlphaFoldDB" id="A0AAU8CQE8"/>
<protein>
    <submittedName>
        <fullName evidence="3">DUF305 domain-containing protein</fullName>
    </submittedName>
</protein>
<dbReference type="RefSeq" id="WP_353643487.1">
    <property type="nucleotide sequence ID" value="NZ_CP159253.1"/>
</dbReference>
<sequence>MATDHSMHSRPYLRLSAMVVLSFIAMYILMYAMVDELPHVYNNLNQAYMAALMAAPMLIIELLLMRSMYADRRRNAFLIVVGLVVLAGAWMLIRQQTAIADRQFLRSMIPHHSGAVLMCEQASISDQRVQALCGRIVESQLAEIAEMEALLAQPLDGSGP</sequence>
<feature type="domain" description="DUF305" evidence="2">
    <location>
        <begin position="96"/>
        <end position="151"/>
    </location>
</feature>
<feature type="transmembrane region" description="Helical" evidence="1">
    <location>
        <begin position="46"/>
        <end position="64"/>
    </location>
</feature>
<evidence type="ECO:0000256" key="1">
    <source>
        <dbReference type="SAM" id="Phobius"/>
    </source>
</evidence>
<dbReference type="InterPro" id="IPR012347">
    <property type="entry name" value="Ferritin-like"/>
</dbReference>
<dbReference type="Pfam" id="PF03713">
    <property type="entry name" value="DUF305"/>
    <property type="match status" value="1"/>
</dbReference>
<dbReference type="EMBL" id="CP159253">
    <property type="protein sequence ID" value="XCG48984.1"/>
    <property type="molecule type" value="Genomic_DNA"/>
</dbReference>
<dbReference type="PANTHER" id="PTHR36933:SF1">
    <property type="entry name" value="SLL0788 PROTEIN"/>
    <property type="match status" value="1"/>
</dbReference>
<evidence type="ECO:0000259" key="2">
    <source>
        <dbReference type="Pfam" id="PF03713"/>
    </source>
</evidence>
<gene>
    <name evidence="3" type="ORF">ABVK50_27930</name>
</gene>
<keyword evidence="1" id="KW-0472">Membrane</keyword>
<keyword evidence="1" id="KW-1133">Transmembrane helix</keyword>
<accession>A0AAU8CQE8</accession>
<name>A0AAU8CQE8_9HYPH</name>
<proteinExistence type="predicted"/>